<gene>
    <name evidence="2" type="ORF">CCDG5_1470</name>
</gene>
<sequence>MARHNPESEDDFIRMQQEAIRRVREMQRRARATLENAGMHIENKDDPFPPPQAYPGYAREPETPHMPPVAPAPPQSADNPPAALAEQKKPEPVQKPASSVPRKSGINFSLDHDQLLLLAIILMLIQDSGDKWLLLSLAYVLI</sequence>
<name>A0A078KTS2_9FIRM</name>
<organism evidence="2 3">
    <name type="scientific">[Clostridium] cellulosi</name>
    <dbReference type="NCBI Taxonomy" id="29343"/>
    <lineage>
        <taxon>Bacteria</taxon>
        <taxon>Bacillati</taxon>
        <taxon>Bacillota</taxon>
        <taxon>Clostridia</taxon>
        <taxon>Eubacteriales</taxon>
        <taxon>Oscillospiraceae</taxon>
        <taxon>Oscillospiraceae incertae sedis</taxon>
    </lineage>
</organism>
<accession>A0A078KTS2</accession>
<keyword evidence="3" id="KW-1185">Reference proteome</keyword>
<dbReference type="EMBL" id="LM995447">
    <property type="protein sequence ID" value="CDZ24580.1"/>
    <property type="molecule type" value="Genomic_DNA"/>
</dbReference>
<dbReference type="KEGG" id="ccel:CCDG5_1470"/>
<dbReference type="HOGENOM" id="CLU_1903531_0_0_9"/>
<feature type="compositionally biased region" description="Pro residues" evidence="1">
    <location>
        <begin position="64"/>
        <end position="74"/>
    </location>
</feature>
<evidence type="ECO:0000256" key="1">
    <source>
        <dbReference type="SAM" id="MobiDB-lite"/>
    </source>
</evidence>
<dbReference type="STRING" id="29343.CCDG5_1470"/>
<evidence type="ECO:0000313" key="2">
    <source>
        <dbReference type="EMBL" id="CDZ24580.1"/>
    </source>
</evidence>
<dbReference type="PATRIC" id="fig|29343.3.peg.1548"/>
<proteinExistence type="predicted"/>
<dbReference type="Proteomes" id="UP000032431">
    <property type="component" value="Chromosome I"/>
</dbReference>
<evidence type="ECO:0000313" key="3">
    <source>
        <dbReference type="Proteomes" id="UP000032431"/>
    </source>
</evidence>
<protein>
    <submittedName>
        <fullName evidence="2">Uncharacterized protein</fullName>
    </submittedName>
</protein>
<dbReference type="AlphaFoldDB" id="A0A078KTS2"/>
<feature type="region of interest" description="Disordered" evidence="1">
    <location>
        <begin position="31"/>
        <end position="105"/>
    </location>
</feature>
<reference evidence="3" key="1">
    <citation type="submission" date="2014-07" db="EMBL/GenBank/DDBJ databases">
        <authorList>
            <person name="Wibberg D."/>
        </authorList>
    </citation>
    <scope>NUCLEOTIDE SEQUENCE [LARGE SCALE GENOMIC DNA]</scope>
    <source>
        <strain evidence="3">DG5</strain>
    </source>
</reference>